<sequence length="196" mass="22052">MNSLNSICVFCGSSEGNDTRVIAEALLLGEKLAEQKITLVYGAAKIGIMGKVAQGAMQQKGKVIGVIPEFLKRKEVVHQGLDELITTVNMHERKMKMQELSDGFITMPGGFGTLEELFEIITWSQLGLHQKPIGLLNTGGFYNDLLALLENMVRRGFLKMENYELLLVDDDIDRLLNKMRTFKPIQVPKWLKPERT</sequence>
<dbReference type="RefSeq" id="WP_034245406.1">
    <property type="nucleotide sequence ID" value="NZ_AQRA01000009.1"/>
</dbReference>
<dbReference type="PANTHER" id="PTHR31223:SF70">
    <property type="entry name" value="LOG FAMILY PROTEIN YJL055W"/>
    <property type="match status" value="1"/>
</dbReference>
<dbReference type="InterPro" id="IPR031100">
    <property type="entry name" value="LOG_fam"/>
</dbReference>
<dbReference type="Gene3D" id="3.40.50.450">
    <property type="match status" value="1"/>
</dbReference>
<dbReference type="EMBL" id="AQRA01000009">
    <property type="protein sequence ID" value="EZH72053.1"/>
    <property type="molecule type" value="Genomic_DNA"/>
</dbReference>
<dbReference type="GO" id="GO:0005829">
    <property type="term" value="C:cytosol"/>
    <property type="evidence" value="ECO:0007669"/>
    <property type="project" value="TreeGrafter"/>
</dbReference>
<evidence type="ECO:0000256" key="3">
    <source>
        <dbReference type="RuleBase" id="RU363015"/>
    </source>
</evidence>
<comment type="catalytic activity">
    <reaction evidence="1">
        <text>AMP + H2O = D-ribose 5-phosphate + adenine</text>
        <dbReference type="Rhea" id="RHEA:20129"/>
        <dbReference type="ChEBI" id="CHEBI:15377"/>
        <dbReference type="ChEBI" id="CHEBI:16708"/>
        <dbReference type="ChEBI" id="CHEBI:78346"/>
        <dbReference type="ChEBI" id="CHEBI:456215"/>
        <dbReference type="EC" id="3.2.2.4"/>
    </reaction>
</comment>
<dbReference type="PANTHER" id="PTHR31223">
    <property type="entry name" value="LOG FAMILY PROTEIN YJL055W"/>
    <property type="match status" value="1"/>
</dbReference>
<dbReference type="eggNOG" id="COG1611">
    <property type="taxonomic scope" value="Bacteria"/>
</dbReference>
<evidence type="ECO:0000256" key="1">
    <source>
        <dbReference type="ARBA" id="ARBA00000274"/>
    </source>
</evidence>
<dbReference type="Pfam" id="PF03641">
    <property type="entry name" value="Lysine_decarbox"/>
    <property type="match status" value="1"/>
</dbReference>
<keyword evidence="3" id="KW-0203">Cytokinin biosynthesis</keyword>
<keyword evidence="5" id="KW-1185">Reference proteome</keyword>
<evidence type="ECO:0000313" key="4">
    <source>
        <dbReference type="EMBL" id="EZH72053.1"/>
    </source>
</evidence>
<evidence type="ECO:0000256" key="2">
    <source>
        <dbReference type="ARBA" id="ARBA00006763"/>
    </source>
</evidence>
<comment type="similarity">
    <text evidence="2 3">Belongs to the LOG family.</text>
</comment>
<gene>
    <name evidence="4" type="ORF">ATO12_24250</name>
</gene>
<comment type="caution">
    <text evidence="4">The sequence shown here is derived from an EMBL/GenBank/DDBJ whole genome shotgun (WGS) entry which is preliminary data.</text>
</comment>
<dbReference type="AlphaFoldDB" id="A0A023BQW1"/>
<dbReference type="Proteomes" id="UP000023541">
    <property type="component" value="Unassembled WGS sequence"/>
</dbReference>
<protein>
    <recommendedName>
        <fullName evidence="3">Cytokinin riboside 5'-monophosphate phosphoribohydrolase</fullName>
        <ecNumber evidence="3">3.2.2.n1</ecNumber>
    </recommendedName>
</protein>
<accession>A0A023BQW1</accession>
<proteinExistence type="inferred from homology"/>
<keyword evidence="3" id="KW-0378">Hydrolase</keyword>
<dbReference type="InterPro" id="IPR005269">
    <property type="entry name" value="LOG"/>
</dbReference>
<organism evidence="4 5">
    <name type="scientific">Aquimarina atlantica</name>
    <dbReference type="NCBI Taxonomy" id="1317122"/>
    <lineage>
        <taxon>Bacteria</taxon>
        <taxon>Pseudomonadati</taxon>
        <taxon>Bacteroidota</taxon>
        <taxon>Flavobacteriia</taxon>
        <taxon>Flavobacteriales</taxon>
        <taxon>Flavobacteriaceae</taxon>
        <taxon>Aquimarina</taxon>
    </lineage>
</organism>
<dbReference type="NCBIfam" id="TIGR00730">
    <property type="entry name" value="Rossman fold protein, TIGR00730 family"/>
    <property type="match status" value="1"/>
</dbReference>
<evidence type="ECO:0000313" key="5">
    <source>
        <dbReference type="Proteomes" id="UP000023541"/>
    </source>
</evidence>
<dbReference type="GO" id="GO:0009691">
    <property type="term" value="P:cytokinin biosynthetic process"/>
    <property type="evidence" value="ECO:0007669"/>
    <property type="project" value="UniProtKB-UniRule"/>
</dbReference>
<dbReference type="OrthoDB" id="9801098at2"/>
<dbReference type="STRING" id="1317122.ATO12_24250"/>
<dbReference type="SUPFAM" id="SSF102405">
    <property type="entry name" value="MCP/YpsA-like"/>
    <property type="match status" value="1"/>
</dbReference>
<name>A0A023BQW1_9FLAO</name>
<dbReference type="GO" id="GO:0008714">
    <property type="term" value="F:AMP nucleosidase activity"/>
    <property type="evidence" value="ECO:0007669"/>
    <property type="project" value="UniProtKB-EC"/>
</dbReference>
<reference evidence="4 5" key="1">
    <citation type="submission" date="2014-04" db="EMBL/GenBank/DDBJ databases">
        <title>Aquimarina sp. 22II-S11-z7 Genome Sequencing.</title>
        <authorList>
            <person name="Lai Q."/>
        </authorList>
    </citation>
    <scope>NUCLEOTIDE SEQUENCE [LARGE SCALE GENOMIC DNA]</scope>
    <source>
        <strain evidence="4 5">22II-S11-z7</strain>
    </source>
</reference>
<dbReference type="EC" id="3.2.2.n1" evidence="3"/>